<protein>
    <submittedName>
        <fullName evidence="4">Uncharacterized protein</fullName>
    </submittedName>
</protein>
<feature type="compositionally biased region" description="Basic and acidic residues" evidence="2">
    <location>
        <begin position="1593"/>
        <end position="1603"/>
    </location>
</feature>
<feature type="compositionally biased region" description="Polar residues" evidence="2">
    <location>
        <begin position="896"/>
        <end position="908"/>
    </location>
</feature>
<evidence type="ECO:0000256" key="1">
    <source>
        <dbReference type="SAM" id="Coils"/>
    </source>
</evidence>
<feature type="region of interest" description="Disordered" evidence="2">
    <location>
        <begin position="1273"/>
        <end position="1294"/>
    </location>
</feature>
<evidence type="ECO:0000256" key="2">
    <source>
        <dbReference type="SAM" id="MobiDB-lite"/>
    </source>
</evidence>
<feature type="region of interest" description="Disordered" evidence="2">
    <location>
        <begin position="252"/>
        <end position="292"/>
    </location>
</feature>
<feature type="region of interest" description="Disordered" evidence="2">
    <location>
        <begin position="572"/>
        <end position="608"/>
    </location>
</feature>
<feature type="compositionally biased region" description="Low complexity" evidence="2">
    <location>
        <begin position="1072"/>
        <end position="1090"/>
    </location>
</feature>
<feature type="compositionally biased region" description="Polar residues" evidence="2">
    <location>
        <begin position="178"/>
        <end position="189"/>
    </location>
</feature>
<dbReference type="Proteomes" id="UP000050795">
    <property type="component" value="Unassembled WGS sequence"/>
</dbReference>
<accession>A0AA85JHK6</accession>
<keyword evidence="1" id="KW-0175">Coiled coil</keyword>
<feature type="compositionally biased region" description="Basic and acidic residues" evidence="2">
    <location>
        <begin position="849"/>
        <end position="860"/>
    </location>
</feature>
<evidence type="ECO:0000313" key="3">
    <source>
        <dbReference type="Proteomes" id="UP000050795"/>
    </source>
</evidence>
<feature type="compositionally biased region" description="Polar residues" evidence="2">
    <location>
        <begin position="1140"/>
        <end position="1166"/>
    </location>
</feature>
<feature type="compositionally biased region" description="Polar residues" evidence="2">
    <location>
        <begin position="270"/>
        <end position="292"/>
    </location>
</feature>
<reference evidence="4" key="2">
    <citation type="submission" date="2023-11" db="UniProtKB">
        <authorList>
            <consortium name="WormBaseParasite"/>
        </authorList>
    </citation>
    <scope>IDENTIFICATION</scope>
</reference>
<feature type="compositionally biased region" description="Polar residues" evidence="2">
    <location>
        <begin position="1091"/>
        <end position="1132"/>
    </location>
</feature>
<feature type="region of interest" description="Disordered" evidence="2">
    <location>
        <begin position="1020"/>
        <end position="1207"/>
    </location>
</feature>
<feature type="compositionally biased region" description="Low complexity" evidence="2">
    <location>
        <begin position="1191"/>
        <end position="1206"/>
    </location>
</feature>
<organism evidence="3 4">
    <name type="scientific">Trichobilharzia regenti</name>
    <name type="common">Nasal bird schistosome</name>
    <dbReference type="NCBI Taxonomy" id="157069"/>
    <lineage>
        <taxon>Eukaryota</taxon>
        <taxon>Metazoa</taxon>
        <taxon>Spiralia</taxon>
        <taxon>Lophotrochozoa</taxon>
        <taxon>Platyhelminthes</taxon>
        <taxon>Trematoda</taxon>
        <taxon>Digenea</taxon>
        <taxon>Strigeidida</taxon>
        <taxon>Schistosomatoidea</taxon>
        <taxon>Schistosomatidae</taxon>
        <taxon>Trichobilharzia</taxon>
    </lineage>
</organism>
<reference evidence="3" key="1">
    <citation type="submission" date="2022-06" db="EMBL/GenBank/DDBJ databases">
        <authorList>
            <person name="Berger JAMES D."/>
            <person name="Berger JAMES D."/>
        </authorList>
    </citation>
    <scope>NUCLEOTIDE SEQUENCE [LARGE SCALE GENOMIC DNA]</scope>
</reference>
<feature type="compositionally biased region" description="Low complexity" evidence="2">
    <location>
        <begin position="588"/>
        <end position="599"/>
    </location>
</feature>
<sequence length="1663" mass="185808">MENNTTNHITDTSSVNLKTTNEKIQRNYAEFNQSWGRFNDIIKQVKQECLERVTNLEHENSVLQQRYKELEERVLPLTTSLNEQEYLKEFLKFLCASQINTNMNLTETQNGDSKNSDAIEQLTSLLLYTNITQKDILMNCHQLHQRVAQLEQINSILCSIICDGGFISSMDKIRTTDYGNSSSNQTQTTGEEHSTPGDIKTRLKLSDIFCKINDSLKSFGISSNPASHSYFHDSIKENHEFKEAFLPVHTPDNTEMNSINDSSNNNANNLFHSTLNSSNNSPTRQSTSNNNTIDVQNLSHDLHGYTYPTNCTIQSTGLYLNKDLIGSCSSTFTGGLQLNKNPRSHNIQEKNSITGEWIRSKSLPVLAANSQQTNNENESCLRTNSLTQLIHLPALFPISSYPIKRVTEQMMLLSENLLKSETEFDILKSSHDSNLPCRGHLTSDLIPNNNTQQNTTVWLDKPLPKGWIQLQNLPYIGLQRETIGTHSHMILGARSLPLLFNKPIESWKKASTTNISSSPLSLASGENYRMNSHESVHSFRNLHSNGFHHLKTIVEVDSGPPSFHELLSQSVHSNHNDNHNNKHESHNHSNNSNNNNNNSLQNCDHENVVSTGSPNVYISPHHSIEFLPNSRQILCRDQKLRYHYPLRSAVIGSNPEASNHFHIPKSYDLETQTNYHDAFRKLRNARKNLRFGVFSDTELLTGKFTITSTDDSAIDSGDDDFHSSVDSLYVKSFLTKSEVKTTTDSYLTTNTAQNNSQNNRIIPAVYASGSYSNLNCRQDIPPTNGDINEVKGEEDSQYAHTEHELNTSHVQNQTECNNSLKNIPNGKHDIEDDRKQIVNIKEPCNIPKCQKESSHSKTSEDCPPSTQSNTRATVPPPVVIYRRRFQKLASKRISKFSGQRKSENSATGKSLEEIKSLGSTAESAILTSTTASNSNTISNSVNNTTTTINNHPILTVKQTQMTSLGDNNPSKQIQSTKQNFQIQVSPNYLKESEQIEQSGIKSVHHNDTVDKLNKITNNSSIKTLNKPQQIPSSKTLSSSSCSSSSCSSSSTTSSLQQSTKIKLPQVDIHQNSTGIKLSSTKSSTSIDTKGNTGNKSSTNEQSNIKSPNHTYSPLPTKPINVNKSTPSSTLTSPEIRRLKNTPNSSIKSPISTTPNSLKNSRLSVTRSLHSHSSPASPISINSNFNTSRVANNNKNNNNSNSASLSSTLPTFDSKLGLSEKMTKSSIPLSSSTSPTVIDSSLKRLNKIINKPKVSSEKLHRRISSVNEITECDKLMPNTNNNAPPPIPPRTTSRSHTYQGKMVILKPKCLSVTNSPYTSNSEETWFPNSLTMSSANSSMNSTKNSINFNTLKMHTNTAISPSEFCSANGIKYSQNNLQNETLNDVSSISPQWKQTSPSKIATYVTAPYKRSSDVEIPRSVVTSPTLLPPSLSSSSLIPHDSITYSPKNIVSKSNESNRNSCTLNSFDNLNDINQGRDEQSLKNYSTNYYNSRTVDNNELRNHLNSTTTITTAVTPIKSNGLNELVVSHHPHSHPHQHQYIPHLQRQPFHPNEYPHQHIYQPSYSHPSPIQYHHHHHHPHPHLHPQNHHSQQYPHHFEHNLRDYTGKTNTSSSSHNTNTNNNNSNNLLSVLSTTHENLVYPKQHTSPVYATNKLPTNILQYDQDT</sequence>
<keyword evidence="3" id="KW-1185">Reference proteome</keyword>
<feature type="region of interest" description="Disordered" evidence="2">
    <location>
        <begin position="892"/>
        <end position="911"/>
    </location>
</feature>
<feature type="compositionally biased region" description="Basic residues" evidence="2">
    <location>
        <begin position="1570"/>
        <end position="1585"/>
    </location>
</feature>
<feature type="compositionally biased region" description="Low complexity" evidence="2">
    <location>
        <begin position="1170"/>
        <end position="1183"/>
    </location>
</feature>
<name>A0AA85JHK6_TRIRE</name>
<feature type="coiled-coil region" evidence="1">
    <location>
        <begin position="46"/>
        <end position="73"/>
    </location>
</feature>
<evidence type="ECO:0000313" key="4">
    <source>
        <dbReference type="WBParaSite" id="TREG1_36240.1"/>
    </source>
</evidence>
<feature type="region of interest" description="Disordered" evidence="2">
    <location>
        <begin position="1545"/>
        <end position="1624"/>
    </location>
</feature>
<feature type="compositionally biased region" description="Low complexity" evidence="2">
    <location>
        <begin position="1032"/>
        <end position="1060"/>
    </location>
</feature>
<feature type="compositionally biased region" description="Polar residues" evidence="2">
    <location>
        <begin position="1020"/>
        <end position="1031"/>
    </location>
</feature>
<feature type="compositionally biased region" description="Low complexity" evidence="2">
    <location>
        <begin position="257"/>
        <end position="269"/>
    </location>
</feature>
<proteinExistence type="predicted"/>
<dbReference type="WBParaSite" id="TREG1_36240.1">
    <property type="protein sequence ID" value="TREG1_36240.1"/>
    <property type="gene ID" value="TREG1_36240"/>
</dbReference>
<feature type="compositionally biased region" description="Low complexity" evidence="2">
    <location>
        <begin position="1556"/>
        <end position="1569"/>
    </location>
</feature>
<feature type="region of interest" description="Disordered" evidence="2">
    <location>
        <begin position="847"/>
        <end position="873"/>
    </location>
</feature>
<feature type="compositionally biased region" description="Basic and acidic residues" evidence="2">
    <location>
        <begin position="574"/>
        <end position="587"/>
    </location>
</feature>
<feature type="region of interest" description="Disordered" evidence="2">
    <location>
        <begin position="178"/>
        <end position="198"/>
    </location>
</feature>
<feature type="compositionally biased region" description="Low complexity" evidence="2">
    <location>
        <begin position="1606"/>
        <end position="1624"/>
    </location>
</feature>